<dbReference type="Proteomes" id="UP001224674">
    <property type="component" value="Chromosome"/>
</dbReference>
<dbReference type="EMBL" id="CP122566">
    <property type="protein sequence ID" value="WGH92539.1"/>
    <property type="molecule type" value="Genomic_DNA"/>
</dbReference>
<proteinExistence type="predicted"/>
<organism evidence="1 2">
    <name type="scientific">Auritidibacter ignavus</name>
    <dbReference type="NCBI Taxonomy" id="678932"/>
    <lineage>
        <taxon>Bacteria</taxon>
        <taxon>Bacillati</taxon>
        <taxon>Actinomycetota</taxon>
        <taxon>Actinomycetes</taxon>
        <taxon>Micrococcales</taxon>
        <taxon>Micrococcaceae</taxon>
        <taxon>Auritidibacter</taxon>
    </lineage>
</organism>
<reference evidence="1 2" key="1">
    <citation type="submission" date="2023-03" db="EMBL/GenBank/DDBJ databases">
        <title>Complete genome sequences of several Auritidibacter ignavus strains isolated from ear infections.</title>
        <authorList>
            <person name="Baehr T."/>
            <person name="Baumhoegger A.M."/>
        </authorList>
    </citation>
    <scope>NUCLEOTIDE SEQUENCE [LARGE SCALE GENOMIC DNA]</scope>
    <source>
        <strain evidence="1 2">BABAE-6</strain>
    </source>
</reference>
<dbReference type="RefSeq" id="WP_279674586.1">
    <property type="nucleotide sequence ID" value="NZ_CP122566.1"/>
</dbReference>
<gene>
    <name evidence="1" type="ORF">QDX21_09520</name>
</gene>
<accession>A0AAJ6AHS9</accession>
<evidence type="ECO:0000313" key="2">
    <source>
        <dbReference type="Proteomes" id="UP001224674"/>
    </source>
</evidence>
<keyword evidence="2" id="KW-1185">Reference proteome</keyword>
<sequence length="79" mass="8735">MSMHTVTIYTYPAERGEDTFVRLAGTETRPITSQGRRLLSPEGVAEQLGAALEETLRLYNEAHYPYPIRVTVDAPPAAS</sequence>
<name>A0AAJ6AHS9_9MICC</name>
<protein>
    <submittedName>
        <fullName evidence="1">Uncharacterized protein</fullName>
    </submittedName>
</protein>
<evidence type="ECO:0000313" key="1">
    <source>
        <dbReference type="EMBL" id="WGH92539.1"/>
    </source>
</evidence>
<dbReference type="AlphaFoldDB" id="A0AAJ6AHS9"/>